<dbReference type="InterPro" id="IPR006157">
    <property type="entry name" value="FolB_dom"/>
</dbReference>
<gene>
    <name evidence="9" type="ORF">BU24DRAFT_427697</name>
</gene>
<dbReference type="Pfam" id="PF02152">
    <property type="entry name" value="FolB"/>
    <property type="match status" value="1"/>
</dbReference>
<dbReference type="PANTHER" id="PTHR42844">
    <property type="entry name" value="DIHYDRONEOPTERIN ALDOLASE 1-RELATED"/>
    <property type="match status" value="1"/>
</dbReference>
<dbReference type="EC" id="4.1.2.25" evidence="4"/>
<evidence type="ECO:0000313" key="10">
    <source>
        <dbReference type="Proteomes" id="UP000799778"/>
    </source>
</evidence>
<reference evidence="9" key="1">
    <citation type="journal article" date="2020" name="Stud. Mycol.">
        <title>101 Dothideomycetes genomes: a test case for predicting lifestyles and emergence of pathogens.</title>
        <authorList>
            <person name="Haridas S."/>
            <person name="Albert R."/>
            <person name="Binder M."/>
            <person name="Bloem J."/>
            <person name="Labutti K."/>
            <person name="Salamov A."/>
            <person name="Andreopoulos B."/>
            <person name="Baker S."/>
            <person name="Barry K."/>
            <person name="Bills G."/>
            <person name="Bluhm B."/>
            <person name="Cannon C."/>
            <person name="Castanera R."/>
            <person name="Culley D."/>
            <person name="Daum C."/>
            <person name="Ezra D."/>
            <person name="Gonzalez J."/>
            <person name="Henrissat B."/>
            <person name="Kuo A."/>
            <person name="Liang C."/>
            <person name="Lipzen A."/>
            <person name="Lutzoni F."/>
            <person name="Magnuson J."/>
            <person name="Mondo S."/>
            <person name="Nolan M."/>
            <person name="Ohm R."/>
            <person name="Pangilinan J."/>
            <person name="Park H.-J."/>
            <person name="Ramirez L."/>
            <person name="Alfaro M."/>
            <person name="Sun H."/>
            <person name="Tritt A."/>
            <person name="Yoshinaga Y."/>
            <person name="Zwiers L.-H."/>
            <person name="Turgeon B."/>
            <person name="Goodwin S."/>
            <person name="Spatafora J."/>
            <person name="Crous P."/>
            <person name="Grigoriev I."/>
        </authorList>
    </citation>
    <scope>NUCLEOTIDE SEQUENCE</scope>
    <source>
        <strain evidence="9">CBS 175.79</strain>
    </source>
</reference>
<evidence type="ECO:0000256" key="2">
    <source>
        <dbReference type="ARBA" id="ARBA00005013"/>
    </source>
</evidence>
<dbReference type="AlphaFoldDB" id="A0A6A5XCT7"/>
<evidence type="ECO:0000313" key="9">
    <source>
        <dbReference type="EMBL" id="KAF2010584.1"/>
    </source>
</evidence>
<dbReference type="SMART" id="SM00905">
    <property type="entry name" value="FolB"/>
    <property type="match status" value="1"/>
</dbReference>
<accession>A0A6A5XCT7</accession>
<comment type="similarity">
    <text evidence="3">Belongs to the DHNA family.</text>
</comment>
<keyword evidence="10" id="KW-1185">Reference proteome</keyword>
<comment type="catalytic activity">
    <reaction evidence="1">
        <text>7,8-dihydroneopterin = 6-hydroxymethyl-7,8-dihydropterin + glycolaldehyde</text>
        <dbReference type="Rhea" id="RHEA:10540"/>
        <dbReference type="ChEBI" id="CHEBI:17001"/>
        <dbReference type="ChEBI" id="CHEBI:17071"/>
        <dbReference type="ChEBI" id="CHEBI:44841"/>
        <dbReference type="EC" id="4.1.2.25"/>
    </reaction>
</comment>
<dbReference type="Proteomes" id="UP000799778">
    <property type="component" value="Unassembled WGS sequence"/>
</dbReference>
<organism evidence="9 10">
    <name type="scientific">Aaosphaeria arxii CBS 175.79</name>
    <dbReference type="NCBI Taxonomy" id="1450172"/>
    <lineage>
        <taxon>Eukaryota</taxon>
        <taxon>Fungi</taxon>
        <taxon>Dikarya</taxon>
        <taxon>Ascomycota</taxon>
        <taxon>Pezizomycotina</taxon>
        <taxon>Dothideomycetes</taxon>
        <taxon>Pleosporomycetidae</taxon>
        <taxon>Pleosporales</taxon>
        <taxon>Pleosporales incertae sedis</taxon>
        <taxon>Aaosphaeria</taxon>
    </lineage>
</organism>
<comment type="pathway">
    <text evidence="2">Cofactor biosynthesis; tetrahydrofolate biosynthesis; 2-amino-4-hydroxy-6-hydroxymethyl-7,8-dihydropteridine diphosphate from 7,8-dihydroneopterin triphosphate: step 3/4.</text>
</comment>
<evidence type="ECO:0000256" key="1">
    <source>
        <dbReference type="ARBA" id="ARBA00001353"/>
    </source>
</evidence>
<dbReference type="GO" id="GO:0005737">
    <property type="term" value="C:cytoplasm"/>
    <property type="evidence" value="ECO:0007669"/>
    <property type="project" value="TreeGrafter"/>
</dbReference>
<proteinExistence type="inferred from homology"/>
<dbReference type="GeneID" id="54286677"/>
<dbReference type="GO" id="GO:0004150">
    <property type="term" value="F:dihydroneopterin aldolase activity"/>
    <property type="evidence" value="ECO:0007669"/>
    <property type="project" value="UniProtKB-EC"/>
</dbReference>
<dbReference type="PANTHER" id="PTHR42844:SF1">
    <property type="entry name" value="DIHYDRONEOPTERIN ALDOLASE 1-RELATED"/>
    <property type="match status" value="1"/>
</dbReference>
<evidence type="ECO:0000256" key="5">
    <source>
        <dbReference type="ARBA" id="ARBA00022909"/>
    </source>
</evidence>
<dbReference type="InterPro" id="IPR043133">
    <property type="entry name" value="GTP-CH-I_C/QueF"/>
</dbReference>
<dbReference type="OrthoDB" id="5425486at2759"/>
<feature type="domain" description="Dihydroneopterin aldolase/epimerase" evidence="8">
    <location>
        <begin position="151"/>
        <end position="258"/>
    </location>
</feature>
<dbReference type="SUPFAM" id="SSF55620">
    <property type="entry name" value="Tetrahydrobiopterin biosynthesis enzymes-like"/>
    <property type="match status" value="2"/>
</dbReference>
<dbReference type="Gene3D" id="3.30.1130.10">
    <property type="match status" value="2"/>
</dbReference>
<evidence type="ECO:0000256" key="4">
    <source>
        <dbReference type="ARBA" id="ARBA00013043"/>
    </source>
</evidence>
<sequence length="263" mass="29000">MSPKPLRQALFQAKLAESEVTDKICVQNLQVTAKAGKDVWGREKLQPALISVALSLARPFDSAAQADSLDTSTVHYGILSKDIRSAIEGNARHLSTQDFAAQIWGQVQETAGKTNLAGTEVDVFYPKATLFGDGAGLVYSTLNGEWTSKVAYLRNIRIPCLIGVNPNERERKQPVVVNLQVENPPDSMGDAFRPLEDILVEVISKSTFDTLESLSARVVDQFRDDFFSKVDGDAWLRLRIEKPLAVTFADAPAVEILRPMQKK</sequence>
<evidence type="ECO:0000259" key="8">
    <source>
        <dbReference type="SMART" id="SM00905"/>
    </source>
</evidence>
<dbReference type="InterPro" id="IPR006156">
    <property type="entry name" value="Dihydroneopterin_aldolase"/>
</dbReference>
<keyword evidence="6" id="KW-0456">Lyase</keyword>
<dbReference type="GO" id="GO:0046656">
    <property type="term" value="P:folic acid biosynthetic process"/>
    <property type="evidence" value="ECO:0007669"/>
    <property type="project" value="UniProtKB-KW"/>
</dbReference>
<dbReference type="RefSeq" id="XP_033378923.1">
    <property type="nucleotide sequence ID" value="XM_033529280.1"/>
</dbReference>
<evidence type="ECO:0000256" key="7">
    <source>
        <dbReference type="ARBA" id="ARBA00032903"/>
    </source>
</evidence>
<evidence type="ECO:0000256" key="3">
    <source>
        <dbReference type="ARBA" id="ARBA00005708"/>
    </source>
</evidence>
<evidence type="ECO:0000256" key="6">
    <source>
        <dbReference type="ARBA" id="ARBA00023239"/>
    </source>
</evidence>
<dbReference type="EMBL" id="ML978076">
    <property type="protein sequence ID" value="KAF2010584.1"/>
    <property type="molecule type" value="Genomic_DNA"/>
</dbReference>
<protein>
    <recommendedName>
        <fullName evidence="4">dihydroneopterin aldolase</fullName>
        <ecNumber evidence="4">4.1.2.25</ecNumber>
    </recommendedName>
    <alternativeName>
        <fullName evidence="7">7,8-dihydroneopterin aldolase</fullName>
    </alternativeName>
</protein>
<keyword evidence="5" id="KW-0289">Folate biosynthesis</keyword>
<name>A0A6A5XCT7_9PLEO</name>